<dbReference type="Proteomes" id="UP001085076">
    <property type="component" value="Miscellaneous, Linkage group lg03"/>
</dbReference>
<reference evidence="7" key="2">
    <citation type="journal article" date="2022" name="Hortic Res">
        <title>The genome of Dioscorea zingiberensis sheds light on the biosynthesis, origin and evolution of the medicinally important diosgenin saponins.</title>
        <authorList>
            <person name="Li Y."/>
            <person name="Tan C."/>
            <person name="Li Z."/>
            <person name="Guo J."/>
            <person name="Li S."/>
            <person name="Chen X."/>
            <person name="Wang C."/>
            <person name="Dai X."/>
            <person name="Yang H."/>
            <person name="Song W."/>
            <person name="Hou L."/>
            <person name="Xu J."/>
            <person name="Tong Z."/>
            <person name="Xu A."/>
            <person name="Yuan X."/>
            <person name="Wang W."/>
            <person name="Yang Q."/>
            <person name="Chen L."/>
            <person name="Sun Z."/>
            <person name="Wang K."/>
            <person name="Pan B."/>
            <person name="Chen J."/>
            <person name="Bao Y."/>
            <person name="Liu F."/>
            <person name="Qi X."/>
            <person name="Gang D.R."/>
            <person name="Wen J."/>
            <person name="Li J."/>
        </authorList>
    </citation>
    <scope>NUCLEOTIDE SEQUENCE</scope>
    <source>
        <strain evidence="7">Dzin_1.0</strain>
    </source>
</reference>
<evidence type="ECO:0000256" key="3">
    <source>
        <dbReference type="ARBA" id="ARBA00022692"/>
    </source>
</evidence>
<evidence type="ECO:0000256" key="1">
    <source>
        <dbReference type="ARBA" id="ARBA00004141"/>
    </source>
</evidence>
<dbReference type="SUPFAM" id="SSF52540">
    <property type="entry name" value="P-loop containing nucleoside triphosphate hydrolases"/>
    <property type="match status" value="1"/>
</dbReference>
<dbReference type="PANTHER" id="PTHR48041">
    <property type="entry name" value="ABC TRANSPORTER G FAMILY MEMBER 28"/>
    <property type="match status" value="1"/>
</dbReference>
<dbReference type="InterPro" id="IPR003439">
    <property type="entry name" value="ABC_transporter-like_ATP-bd"/>
</dbReference>
<reference evidence="7" key="1">
    <citation type="submission" date="2021-03" db="EMBL/GenBank/DDBJ databases">
        <authorList>
            <person name="Li Z."/>
            <person name="Yang C."/>
        </authorList>
    </citation>
    <scope>NUCLEOTIDE SEQUENCE</scope>
    <source>
        <strain evidence="7">Dzin_1.0</strain>
        <tissue evidence="7">Leaf</tissue>
    </source>
</reference>
<keyword evidence="3" id="KW-0812">Transmembrane</keyword>
<comment type="subcellular location">
    <subcellularLocation>
        <location evidence="1">Membrane</location>
        <topology evidence="1">Multi-pass membrane protein</topology>
    </subcellularLocation>
</comment>
<protein>
    <recommendedName>
        <fullName evidence="6">ABC transporter domain-containing protein</fullName>
    </recommendedName>
</protein>
<evidence type="ECO:0000259" key="6">
    <source>
        <dbReference type="Pfam" id="PF00005"/>
    </source>
</evidence>
<feature type="domain" description="ABC transporter" evidence="6">
    <location>
        <begin position="3"/>
        <end position="129"/>
    </location>
</feature>
<dbReference type="GO" id="GO:0005886">
    <property type="term" value="C:plasma membrane"/>
    <property type="evidence" value="ECO:0007669"/>
    <property type="project" value="TreeGrafter"/>
</dbReference>
<dbReference type="EMBL" id="JAGGNH010000003">
    <property type="protein sequence ID" value="KAJ0978909.1"/>
    <property type="molecule type" value="Genomic_DNA"/>
</dbReference>
<keyword evidence="2" id="KW-0813">Transport</keyword>
<dbReference type="InterPro" id="IPR050352">
    <property type="entry name" value="ABCG_transporters"/>
</dbReference>
<gene>
    <name evidence="7" type="ORF">J5N97_014383</name>
</gene>
<keyword evidence="5" id="KW-0472">Membrane</keyword>
<dbReference type="PANTHER" id="PTHR48041:SF56">
    <property type="entry name" value="ABC TRANSPORTER G FAMILY MEMBER 25"/>
    <property type="match status" value="1"/>
</dbReference>
<organism evidence="7 8">
    <name type="scientific">Dioscorea zingiberensis</name>
    <dbReference type="NCBI Taxonomy" id="325984"/>
    <lineage>
        <taxon>Eukaryota</taxon>
        <taxon>Viridiplantae</taxon>
        <taxon>Streptophyta</taxon>
        <taxon>Embryophyta</taxon>
        <taxon>Tracheophyta</taxon>
        <taxon>Spermatophyta</taxon>
        <taxon>Magnoliopsida</taxon>
        <taxon>Liliopsida</taxon>
        <taxon>Dioscoreales</taxon>
        <taxon>Dioscoreaceae</taxon>
        <taxon>Dioscorea</taxon>
    </lineage>
</organism>
<keyword evidence="8" id="KW-1185">Reference proteome</keyword>
<comment type="caution">
    <text evidence="7">The sequence shown here is derived from an EMBL/GenBank/DDBJ whole genome shotgun (WGS) entry which is preliminary data.</text>
</comment>
<dbReference type="GO" id="GO:0016887">
    <property type="term" value="F:ATP hydrolysis activity"/>
    <property type="evidence" value="ECO:0007669"/>
    <property type="project" value="InterPro"/>
</dbReference>
<evidence type="ECO:0000313" key="8">
    <source>
        <dbReference type="Proteomes" id="UP001085076"/>
    </source>
</evidence>
<dbReference type="Gene3D" id="3.40.50.300">
    <property type="entry name" value="P-loop containing nucleotide triphosphate hydrolases"/>
    <property type="match status" value="1"/>
</dbReference>
<sequence>MVSLGEFLAILGPSESSKLTLLSVLEGRLHGRHGGVVLANGKEMTKLVVRRTGFVTQHDVLYPHLTVRETLVFYAILRLLLAMVRAEKVHAAKVVIAKLGLDKCIDTMIGNAFMRGVLCCGERKRIPLCPVGRSATVRLEGAEVVEKEVGVECSVRDQDEPVAMAAPRLGGMEIFSSWRRPE</sequence>
<evidence type="ECO:0000256" key="5">
    <source>
        <dbReference type="ARBA" id="ARBA00023136"/>
    </source>
</evidence>
<dbReference type="InterPro" id="IPR027417">
    <property type="entry name" value="P-loop_NTPase"/>
</dbReference>
<evidence type="ECO:0000256" key="4">
    <source>
        <dbReference type="ARBA" id="ARBA00022989"/>
    </source>
</evidence>
<dbReference type="Pfam" id="PF00005">
    <property type="entry name" value="ABC_tran"/>
    <property type="match status" value="1"/>
</dbReference>
<evidence type="ECO:0000313" key="7">
    <source>
        <dbReference type="EMBL" id="KAJ0978909.1"/>
    </source>
</evidence>
<evidence type="ECO:0000256" key="2">
    <source>
        <dbReference type="ARBA" id="ARBA00022448"/>
    </source>
</evidence>
<proteinExistence type="predicted"/>
<dbReference type="GO" id="GO:0042626">
    <property type="term" value="F:ATPase-coupled transmembrane transporter activity"/>
    <property type="evidence" value="ECO:0007669"/>
    <property type="project" value="TreeGrafter"/>
</dbReference>
<keyword evidence="4" id="KW-1133">Transmembrane helix</keyword>
<accession>A0A9D5CTV7</accession>
<dbReference type="OrthoDB" id="785425at2759"/>
<name>A0A9D5CTV7_9LILI</name>
<dbReference type="AlphaFoldDB" id="A0A9D5CTV7"/>
<dbReference type="GO" id="GO:0005524">
    <property type="term" value="F:ATP binding"/>
    <property type="evidence" value="ECO:0007669"/>
    <property type="project" value="InterPro"/>
</dbReference>